<dbReference type="SUPFAM" id="SSF55136">
    <property type="entry name" value="Probable bacterial effector-binding domain"/>
    <property type="match status" value="1"/>
</dbReference>
<accession>W7U772</accession>
<dbReference type="Proteomes" id="UP000019335">
    <property type="component" value="Chromosome 4"/>
</dbReference>
<proteinExistence type="predicted"/>
<dbReference type="Gene3D" id="3.20.80.10">
    <property type="entry name" value="Regulatory factor, effector binding domain"/>
    <property type="match status" value="1"/>
</dbReference>
<comment type="caution">
    <text evidence="2">The sequence shown here is derived from an EMBL/GenBank/DDBJ whole genome shotgun (WGS) entry which is preliminary data.</text>
</comment>
<feature type="compositionally biased region" description="Low complexity" evidence="1">
    <location>
        <begin position="397"/>
        <end position="410"/>
    </location>
</feature>
<sequence length="552" mass="62043">MVIQPFVFLSIARADEAEYLSGQSPIEFCSSDRALQALRHLAAMPLLHDSRTRPPICLKFGLIMCFTAIKWLGSASGFVAPINPDSHRARTSWTAATRLTPLPSAASSTLRISLLKCASATIDKATAVSVDNEESKEGPLDLFASQFEQYYNRALQGKPAQLKSLFATGATWSGVPLSEGNGDLQGVFDALDQGRAFMIEPFFAVTGWEATDRGMKLEWQLSGTWPFPYRPRVRAAGTSFITLDKGTGKMKQVEEQWHKPWWRVVLEQASPKGWDLWHLYLTPPAEKPLYRVVKKLSAVEIREYYPRLVIELEQHDARPDVQYTEWAWILPDFAFTDELKLQGRAQYRETYVATSPVESCVERVDWSPPLPPTGGQQPASSVAARRIRHHVPVPSHLGLDPLSPRLPSPSAKDVDTEAGQAGRYVRQPRRFMAVRAFKGLTQTQEYGASRRLLLEWCGKEGLRTVKNEKGKSRVWVQQHGMKAGFNMQGNFCLGIYEQASYSDWGEIAVEVERDPSWDSQEKGNRGSHKPCTIRTEKVRKVNMIEGIPCRPP</sequence>
<dbReference type="InterPro" id="IPR011256">
    <property type="entry name" value="Reg_factor_effector_dom_sf"/>
</dbReference>
<evidence type="ECO:0000256" key="1">
    <source>
        <dbReference type="SAM" id="MobiDB-lite"/>
    </source>
</evidence>
<dbReference type="EMBL" id="AZIL01000274">
    <property type="protein sequence ID" value="EWM28696.1"/>
    <property type="molecule type" value="Genomic_DNA"/>
</dbReference>
<evidence type="ECO:0000313" key="3">
    <source>
        <dbReference type="Proteomes" id="UP000019335"/>
    </source>
</evidence>
<dbReference type="AlphaFoldDB" id="W7U772"/>
<feature type="region of interest" description="Disordered" evidence="1">
    <location>
        <begin position="393"/>
        <end position="420"/>
    </location>
</feature>
<name>W7U772_9STRA</name>
<protein>
    <submittedName>
        <fullName evidence="2">SOUL heme-binding protein</fullName>
    </submittedName>
</protein>
<organism evidence="2 3">
    <name type="scientific">Nannochloropsis gaditana</name>
    <dbReference type="NCBI Taxonomy" id="72520"/>
    <lineage>
        <taxon>Eukaryota</taxon>
        <taxon>Sar</taxon>
        <taxon>Stramenopiles</taxon>
        <taxon>Ochrophyta</taxon>
        <taxon>Eustigmatophyceae</taxon>
        <taxon>Eustigmatales</taxon>
        <taxon>Monodopsidaceae</taxon>
        <taxon>Nannochloropsis</taxon>
    </lineage>
</organism>
<dbReference type="OrthoDB" id="10325908at2759"/>
<evidence type="ECO:0000313" key="2">
    <source>
        <dbReference type="EMBL" id="EWM28696.1"/>
    </source>
</evidence>
<gene>
    <name evidence="2" type="ORF">Naga_100002g125</name>
</gene>
<reference evidence="2 3" key="1">
    <citation type="journal article" date="2014" name="Mol. Plant">
        <title>Chromosome Scale Genome Assembly and Transcriptome Profiling of Nannochloropsis gaditana in Nitrogen Depletion.</title>
        <authorList>
            <person name="Corteggiani Carpinelli E."/>
            <person name="Telatin A."/>
            <person name="Vitulo N."/>
            <person name="Forcato C."/>
            <person name="D'Angelo M."/>
            <person name="Schiavon R."/>
            <person name="Vezzi A."/>
            <person name="Giacometti G.M."/>
            <person name="Morosinotto T."/>
            <person name="Valle G."/>
        </authorList>
    </citation>
    <scope>NUCLEOTIDE SEQUENCE [LARGE SCALE GENOMIC DNA]</scope>
    <source>
        <strain evidence="2 3">B-31</strain>
    </source>
</reference>
<keyword evidence="3" id="KW-1185">Reference proteome</keyword>